<evidence type="ECO:0000313" key="2">
    <source>
        <dbReference type="Proteomes" id="UP000076761"/>
    </source>
</evidence>
<organism evidence="1 2">
    <name type="scientific">Neolentinus lepideus HHB14362 ss-1</name>
    <dbReference type="NCBI Taxonomy" id="1314782"/>
    <lineage>
        <taxon>Eukaryota</taxon>
        <taxon>Fungi</taxon>
        <taxon>Dikarya</taxon>
        <taxon>Basidiomycota</taxon>
        <taxon>Agaricomycotina</taxon>
        <taxon>Agaricomycetes</taxon>
        <taxon>Gloeophyllales</taxon>
        <taxon>Gloeophyllaceae</taxon>
        <taxon>Neolentinus</taxon>
    </lineage>
</organism>
<evidence type="ECO:0000313" key="1">
    <source>
        <dbReference type="EMBL" id="KZT28932.1"/>
    </source>
</evidence>
<sequence>MRASVALSAWILHIVERLRQRVPWTPPRPRRQTDKYLPKLGYRGQVVQAIFTNLVHMERPPLGSATVASACFYRTRIDIQHHHHHTASSSSIVLMRFSFKGQSPHLRY</sequence>
<accession>A0A165UZK6</accession>
<reference evidence="1 2" key="1">
    <citation type="journal article" date="2016" name="Mol. Biol. Evol.">
        <title>Comparative Genomics of Early-Diverging Mushroom-Forming Fungi Provides Insights into the Origins of Lignocellulose Decay Capabilities.</title>
        <authorList>
            <person name="Nagy L.G."/>
            <person name="Riley R."/>
            <person name="Tritt A."/>
            <person name="Adam C."/>
            <person name="Daum C."/>
            <person name="Floudas D."/>
            <person name="Sun H."/>
            <person name="Yadav J.S."/>
            <person name="Pangilinan J."/>
            <person name="Larsson K.H."/>
            <person name="Matsuura K."/>
            <person name="Barry K."/>
            <person name="Labutti K."/>
            <person name="Kuo R."/>
            <person name="Ohm R.A."/>
            <person name="Bhattacharya S.S."/>
            <person name="Shirouzu T."/>
            <person name="Yoshinaga Y."/>
            <person name="Martin F.M."/>
            <person name="Grigoriev I.V."/>
            <person name="Hibbett D.S."/>
        </authorList>
    </citation>
    <scope>NUCLEOTIDE SEQUENCE [LARGE SCALE GENOMIC DNA]</scope>
    <source>
        <strain evidence="1 2">HHB14362 ss-1</strain>
    </source>
</reference>
<dbReference type="Proteomes" id="UP000076761">
    <property type="component" value="Unassembled WGS sequence"/>
</dbReference>
<dbReference type="AlphaFoldDB" id="A0A165UZK6"/>
<proteinExistence type="predicted"/>
<keyword evidence="2" id="KW-1185">Reference proteome</keyword>
<dbReference type="InParanoid" id="A0A165UZK6"/>
<protein>
    <submittedName>
        <fullName evidence="1">Uncharacterized protein</fullName>
    </submittedName>
</protein>
<dbReference type="EMBL" id="KV425555">
    <property type="protein sequence ID" value="KZT28932.1"/>
    <property type="molecule type" value="Genomic_DNA"/>
</dbReference>
<name>A0A165UZK6_9AGAM</name>
<gene>
    <name evidence="1" type="ORF">NEOLEDRAFT_683579</name>
</gene>